<keyword evidence="1" id="KW-0472">Membrane</keyword>
<feature type="transmembrane region" description="Helical" evidence="1">
    <location>
        <begin position="82"/>
        <end position="100"/>
    </location>
</feature>
<gene>
    <name evidence="2" type="ORF">SDC9_210605</name>
</gene>
<evidence type="ECO:0000256" key="1">
    <source>
        <dbReference type="SAM" id="Phobius"/>
    </source>
</evidence>
<organism evidence="2">
    <name type="scientific">bioreactor metagenome</name>
    <dbReference type="NCBI Taxonomy" id="1076179"/>
    <lineage>
        <taxon>unclassified sequences</taxon>
        <taxon>metagenomes</taxon>
        <taxon>ecological metagenomes</taxon>
    </lineage>
</organism>
<proteinExistence type="predicted"/>
<protein>
    <submittedName>
        <fullName evidence="2">Uncharacterized protein</fullName>
    </submittedName>
</protein>
<keyword evidence="1" id="KW-0812">Transmembrane</keyword>
<reference evidence="2" key="1">
    <citation type="submission" date="2019-08" db="EMBL/GenBank/DDBJ databases">
        <authorList>
            <person name="Kucharzyk K."/>
            <person name="Murdoch R.W."/>
            <person name="Higgins S."/>
            <person name="Loffler F."/>
        </authorList>
    </citation>
    <scope>NUCLEOTIDE SEQUENCE</scope>
</reference>
<feature type="transmembrane region" description="Helical" evidence="1">
    <location>
        <begin position="33"/>
        <end position="62"/>
    </location>
</feature>
<sequence>MEEPEVHLIKDGEDQCADHRGGRYHSMSKDKMIHFAICFVSTVLVGLVAGKAAGAAGAAGLGIGKEYGDSQAPGNRWDNWDLLADFAGIVAGLIVVWAIGEVV</sequence>
<keyword evidence="1" id="KW-1133">Transmembrane helix</keyword>
<dbReference type="EMBL" id="VSSQ01141490">
    <property type="protein sequence ID" value="MPN62852.1"/>
    <property type="molecule type" value="Genomic_DNA"/>
</dbReference>
<dbReference type="AlphaFoldDB" id="A0A645JI11"/>
<accession>A0A645JI11</accession>
<name>A0A645JI11_9ZZZZ</name>
<comment type="caution">
    <text evidence="2">The sequence shown here is derived from an EMBL/GenBank/DDBJ whole genome shotgun (WGS) entry which is preliminary data.</text>
</comment>
<evidence type="ECO:0000313" key="2">
    <source>
        <dbReference type="EMBL" id="MPN62852.1"/>
    </source>
</evidence>